<dbReference type="Pfam" id="PF00294">
    <property type="entry name" value="PfkB"/>
    <property type="match status" value="1"/>
</dbReference>
<dbReference type="InterPro" id="IPR011611">
    <property type="entry name" value="PfkB_dom"/>
</dbReference>
<dbReference type="STRING" id="1045774.SAMN05421872_104248"/>
<dbReference type="RefSeq" id="WP_280139633.1">
    <property type="nucleotide sequence ID" value="NZ_FMZM01000004.1"/>
</dbReference>
<organism evidence="5 6">
    <name type="scientific">Nocardioides lianchengensis</name>
    <dbReference type="NCBI Taxonomy" id="1045774"/>
    <lineage>
        <taxon>Bacteria</taxon>
        <taxon>Bacillati</taxon>
        <taxon>Actinomycetota</taxon>
        <taxon>Actinomycetes</taxon>
        <taxon>Propionibacteriales</taxon>
        <taxon>Nocardioidaceae</taxon>
        <taxon>Nocardioides</taxon>
    </lineage>
</organism>
<dbReference type="Gene3D" id="3.40.1190.20">
    <property type="match status" value="1"/>
</dbReference>
<dbReference type="AlphaFoldDB" id="A0A1G6Q4E3"/>
<dbReference type="EMBL" id="FMZM01000004">
    <property type="protein sequence ID" value="SDC86794.1"/>
    <property type="molecule type" value="Genomic_DNA"/>
</dbReference>
<dbReference type="SUPFAM" id="SSF53613">
    <property type="entry name" value="Ribokinase-like"/>
    <property type="match status" value="1"/>
</dbReference>
<protein>
    <submittedName>
        <fullName evidence="5">2-dehydro-3-deoxygluconokinase</fullName>
    </submittedName>
</protein>
<dbReference type="CDD" id="cd01166">
    <property type="entry name" value="KdgK"/>
    <property type="match status" value="1"/>
</dbReference>
<keyword evidence="3 5" id="KW-0418">Kinase</keyword>
<evidence type="ECO:0000259" key="4">
    <source>
        <dbReference type="Pfam" id="PF00294"/>
    </source>
</evidence>
<comment type="similarity">
    <text evidence="1">Belongs to the carbohydrate kinase PfkB family.</text>
</comment>
<dbReference type="Proteomes" id="UP000199034">
    <property type="component" value="Unassembled WGS sequence"/>
</dbReference>
<dbReference type="PANTHER" id="PTHR43320:SF2">
    <property type="entry name" value="2-DEHYDRO-3-DEOXYGLUCONOKINASE_2-DEHYDRO-3-DEOXYGALACTONOKINASE"/>
    <property type="match status" value="1"/>
</dbReference>
<dbReference type="InterPro" id="IPR052700">
    <property type="entry name" value="Carb_kinase_PfkB-like"/>
</dbReference>
<evidence type="ECO:0000313" key="6">
    <source>
        <dbReference type="Proteomes" id="UP000199034"/>
    </source>
</evidence>
<sequence>MIALRPEAECELDVVALGEVMLRLDPGEGRIRTARRFDVWEGGGEYNVARSLSAVFGLRSGVVTALVDNEIGRLVEGLVRQGGVDTSLIRWVDFDGIGRAARNGINFVERGFGVRGALGVSDRAGTAISQLRPGEIDWDDLFGRRGVRWLHTGGVFAALADGTLAVAEEAMAAARRHGTVVSYDTNYRPSLWAGRGGSDRAREVSTALARHADVLVGHPGDFVLGTGDPGDPGDPGDSVPPEERFARLVAVLAEQMPWVSVVATTLRVVHSAGDNDWQGIAWSPGTGVLTSVARDHLAVLDRVGGGDGYAAGLLHGLLEGESLATALELAAAHGALAMTTPGDTSMATREEVHALALGGSARVRR</sequence>
<dbReference type="PANTHER" id="PTHR43320">
    <property type="entry name" value="SUGAR KINASE"/>
    <property type="match status" value="1"/>
</dbReference>
<evidence type="ECO:0000256" key="3">
    <source>
        <dbReference type="ARBA" id="ARBA00022777"/>
    </source>
</evidence>
<reference evidence="5 6" key="1">
    <citation type="submission" date="2016-10" db="EMBL/GenBank/DDBJ databases">
        <authorList>
            <person name="de Groot N.N."/>
        </authorList>
    </citation>
    <scope>NUCLEOTIDE SEQUENCE [LARGE SCALE GENOMIC DNA]</scope>
    <source>
        <strain evidence="5 6">CGMCC 4.6858</strain>
    </source>
</reference>
<keyword evidence="6" id="KW-1185">Reference proteome</keyword>
<proteinExistence type="inferred from homology"/>
<gene>
    <name evidence="5" type="ORF">SAMN05421872_104248</name>
</gene>
<evidence type="ECO:0000256" key="1">
    <source>
        <dbReference type="ARBA" id="ARBA00010688"/>
    </source>
</evidence>
<keyword evidence="2" id="KW-0808">Transferase</keyword>
<dbReference type="GO" id="GO:0016301">
    <property type="term" value="F:kinase activity"/>
    <property type="evidence" value="ECO:0007669"/>
    <property type="project" value="UniProtKB-KW"/>
</dbReference>
<evidence type="ECO:0000313" key="5">
    <source>
        <dbReference type="EMBL" id="SDC86794.1"/>
    </source>
</evidence>
<feature type="domain" description="Carbohydrate kinase PfkB" evidence="4">
    <location>
        <begin position="164"/>
        <end position="346"/>
    </location>
</feature>
<dbReference type="InterPro" id="IPR029056">
    <property type="entry name" value="Ribokinase-like"/>
</dbReference>
<name>A0A1G6Q4E3_9ACTN</name>
<evidence type="ECO:0000256" key="2">
    <source>
        <dbReference type="ARBA" id="ARBA00022679"/>
    </source>
</evidence>
<accession>A0A1G6Q4E3</accession>